<accession>A0A1J9QEL2</accession>
<reference evidence="2 3" key="1">
    <citation type="submission" date="2015-08" db="EMBL/GenBank/DDBJ databases">
        <title>Emmonsia species relationships and genome sequence.</title>
        <authorList>
            <person name="Cuomo C.A."/>
            <person name="Schwartz I.S."/>
            <person name="Kenyon C."/>
            <person name="De Hoog G.S."/>
            <person name="Govender N.P."/>
            <person name="Botha A."/>
            <person name="Moreno L."/>
            <person name="De Vries M."/>
            <person name="Munoz J.F."/>
            <person name="Stielow J.B."/>
        </authorList>
    </citation>
    <scope>NUCLEOTIDE SEQUENCE [LARGE SCALE GENOMIC DNA]</scope>
    <source>
        <strain evidence="2 3">EI222</strain>
    </source>
</reference>
<comment type="caution">
    <text evidence="2">The sequence shown here is derived from an EMBL/GenBank/DDBJ whole genome shotgun (WGS) entry which is preliminary data.</text>
</comment>
<dbReference type="OrthoDB" id="4448468at2759"/>
<feature type="region of interest" description="Disordered" evidence="1">
    <location>
        <begin position="1"/>
        <end position="41"/>
    </location>
</feature>
<sequence length="288" mass="32447">MDSDHEMADAPSPSSESGGSDMLVDIDDAVQTKEGESTFKPTASKPLIMKELNIPDDDEWTAFLQGPLVKPYWRHLFVHYIYPEQQRAKRARKTRPRGPALKDVSIRLINGEKQGKKRFSAPWVDHSDWTAEDHLAYFLYHVRTWNATHQDGIFWSRQVPEPDMDAYVWSIYLWLTQAHAPSRINRPNGGRNLFPDIVAEAVSIFGQKPSPRADSKGENSVQPSPSGHPSGDIEKTPTRPPKRVLNGDSQPDSVIAKIAKNPPTLQKPKINNGVLVKCTILQHRWCSA</sequence>
<dbReference type="VEuPathDB" id="FungiDB:ACJ73_02059"/>
<keyword evidence="3" id="KW-1185">Reference proteome</keyword>
<evidence type="ECO:0000313" key="2">
    <source>
        <dbReference type="EMBL" id="OJD26554.1"/>
    </source>
</evidence>
<dbReference type="AlphaFoldDB" id="A0A1J9QEL2"/>
<proteinExistence type="predicted"/>
<dbReference type="Proteomes" id="UP000242791">
    <property type="component" value="Unassembled WGS sequence"/>
</dbReference>
<feature type="compositionally biased region" description="Polar residues" evidence="1">
    <location>
        <begin position="218"/>
        <end position="227"/>
    </location>
</feature>
<evidence type="ECO:0000256" key="1">
    <source>
        <dbReference type="SAM" id="MobiDB-lite"/>
    </source>
</evidence>
<dbReference type="EMBL" id="LGTZ01000207">
    <property type="protein sequence ID" value="OJD26554.1"/>
    <property type="molecule type" value="Genomic_DNA"/>
</dbReference>
<organism evidence="2 3">
    <name type="scientific">Blastomyces percursus</name>
    <dbReference type="NCBI Taxonomy" id="1658174"/>
    <lineage>
        <taxon>Eukaryota</taxon>
        <taxon>Fungi</taxon>
        <taxon>Dikarya</taxon>
        <taxon>Ascomycota</taxon>
        <taxon>Pezizomycotina</taxon>
        <taxon>Eurotiomycetes</taxon>
        <taxon>Eurotiomycetidae</taxon>
        <taxon>Onygenales</taxon>
        <taxon>Ajellomycetaceae</taxon>
        <taxon>Blastomyces</taxon>
    </lineage>
</organism>
<protein>
    <submittedName>
        <fullName evidence="2">Uncharacterized protein</fullName>
    </submittedName>
</protein>
<name>A0A1J9QEL2_9EURO</name>
<feature type="region of interest" description="Disordered" evidence="1">
    <location>
        <begin position="207"/>
        <end position="253"/>
    </location>
</feature>
<gene>
    <name evidence="2" type="ORF">ACJ73_02059</name>
</gene>
<evidence type="ECO:0000313" key="3">
    <source>
        <dbReference type="Proteomes" id="UP000242791"/>
    </source>
</evidence>